<accession>A0ABN1LVM8</accession>
<dbReference type="RefSeq" id="WP_215350042.1">
    <property type="nucleotide sequence ID" value="NZ_BAAAFE010000001.1"/>
</dbReference>
<proteinExistence type="predicted"/>
<dbReference type="Proteomes" id="UP001500738">
    <property type="component" value="Unassembled WGS sequence"/>
</dbReference>
<comment type="caution">
    <text evidence="2">The sequence shown here is derived from an EMBL/GenBank/DDBJ whole genome shotgun (WGS) entry which is preliminary data.</text>
</comment>
<reference evidence="2 3" key="1">
    <citation type="journal article" date="2019" name="Int. J. Syst. Evol. Microbiol.">
        <title>The Global Catalogue of Microorganisms (GCM) 10K type strain sequencing project: providing services to taxonomists for standard genome sequencing and annotation.</title>
        <authorList>
            <consortium name="The Broad Institute Genomics Platform"/>
            <consortium name="The Broad Institute Genome Sequencing Center for Infectious Disease"/>
            <person name="Wu L."/>
            <person name="Ma J."/>
        </authorList>
    </citation>
    <scope>NUCLEOTIDE SEQUENCE [LARGE SCALE GENOMIC DNA]</scope>
    <source>
        <strain evidence="2 3">JCM 15910</strain>
    </source>
</reference>
<name>A0ABN1LVM8_9SPHN</name>
<gene>
    <name evidence="2" type="ORF">GCM10009115_00390</name>
</gene>
<evidence type="ECO:0000313" key="3">
    <source>
        <dbReference type="Proteomes" id="UP001500738"/>
    </source>
</evidence>
<dbReference type="EMBL" id="BAAAFE010000001">
    <property type="protein sequence ID" value="GAA0860717.1"/>
    <property type="molecule type" value="Genomic_DNA"/>
</dbReference>
<sequence length="247" mass="27021">MLKKWVATVALTASLAVAVPMVSAQEKSAVREGFSAEALNGQKILLFRPSVWVGEQSTAGLPEPNADWTAQARELLDKELSRRQGEFRNELVIEPDLVGDDARLFSEHRALFGSVANSVVNYQFFPGNRLPTRKNKPFEWTLGEGTKEIAEKTGARYGLFVKTSDQYGSFGRKMFQFLAAGLVGVGVQSGEHVGYAGLVDLQTGNIVWLNADEKMGGDVRTEDGMQKRVAQLLEDFPGLKSTPLAAK</sequence>
<protein>
    <recommendedName>
        <fullName evidence="4">Secreted protein</fullName>
    </recommendedName>
</protein>
<evidence type="ECO:0000313" key="2">
    <source>
        <dbReference type="EMBL" id="GAA0860717.1"/>
    </source>
</evidence>
<organism evidence="2 3">
    <name type="scientific">Sphingopyxis soli</name>
    <dbReference type="NCBI Taxonomy" id="592051"/>
    <lineage>
        <taxon>Bacteria</taxon>
        <taxon>Pseudomonadati</taxon>
        <taxon>Pseudomonadota</taxon>
        <taxon>Alphaproteobacteria</taxon>
        <taxon>Sphingomonadales</taxon>
        <taxon>Sphingomonadaceae</taxon>
        <taxon>Sphingopyxis</taxon>
    </lineage>
</organism>
<evidence type="ECO:0008006" key="4">
    <source>
        <dbReference type="Google" id="ProtNLM"/>
    </source>
</evidence>
<evidence type="ECO:0000256" key="1">
    <source>
        <dbReference type="SAM" id="SignalP"/>
    </source>
</evidence>
<keyword evidence="1" id="KW-0732">Signal</keyword>
<feature type="chain" id="PRO_5046058849" description="Secreted protein" evidence="1">
    <location>
        <begin position="25"/>
        <end position="247"/>
    </location>
</feature>
<feature type="signal peptide" evidence="1">
    <location>
        <begin position="1"/>
        <end position="24"/>
    </location>
</feature>
<keyword evidence="3" id="KW-1185">Reference proteome</keyword>